<dbReference type="InterPro" id="IPR008040">
    <property type="entry name" value="Hydant_A_N"/>
</dbReference>
<reference evidence="5" key="1">
    <citation type="submission" date="2020-01" db="EMBL/GenBank/DDBJ databases">
        <authorList>
            <consortium name="DOE Joint Genome Institute"/>
            <person name="Haridas S."/>
            <person name="Albert R."/>
            <person name="Binder M."/>
            <person name="Bloem J."/>
            <person name="Labutti K."/>
            <person name="Salamov A."/>
            <person name="Andreopoulos B."/>
            <person name="Baker S.E."/>
            <person name="Barry K."/>
            <person name="Bills G."/>
            <person name="Bluhm B.H."/>
            <person name="Cannon C."/>
            <person name="Castanera R."/>
            <person name="Culley D.E."/>
            <person name="Daum C."/>
            <person name="Ezra D."/>
            <person name="Gonzalez J.B."/>
            <person name="Henrissat B."/>
            <person name="Kuo A."/>
            <person name="Liang C."/>
            <person name="Lipzen A."/>
            <person name="Lutzoni F."/>
            <person name="Magnuson J."/>
            <person name="Mondo S."/>
            <person name="Nolan M."/>
            <person name="Ohm R."/>
            <person name="Pangilinan J."/>
            <person name="Park H.-J."/>
            <person name="Ramirez L."/>
            <person name="Alfaro M."/>
            <person name="Sun H."/>
            <person name="Tritt A."/>
            <person name="Yoshinaga Y."/>
            <person name="Zwiers L.-H."/>
            <person name="Turgeon B.G."/>
            <person name="Goodwin S.B."/>
            <person name="Spatafora J.W."/>
            <person name="Crous P.W."/>
            <person name="Grigoriev I.V."/>
        </authorList>
    </citation>
    <scope>NUCLEOTIDE SEQUENCE</scope>
    <source>
        <strain evidence="5">CBS 394.84</strain>
    </source>
</reference>
<dbReference type="GO" id="GO:0005829">
    <property type="term" value="C:cytosol"/>
    <property type="evidence" value="ECO:0007669"/>
    <property type="project" value="TreeGrafter"/>
</dbReference>
<evidence type="ECO:0000313" key="5">
    <source>
        <dbReference type="EMBL" id="KAF1846211.1"/>
    </source>
</evidence>
<feature type="domain" description="Hydantoinase/oxoprolinase N-terminal" evidence="4">
    <location>
        <begin position="6"/>
        <end position="188"/>
    </location>
</feature>
<evidence type="ECO:0000313" key="6">
    <source>
        <dbReference type="Proteomes" id="UP000800039"/>
    </source>
</evidence>
<protein>
    <recommendedName>
        <fullName evidence="7">Hydantoin utilization protein A</fullName>
    </recommendedName>
</protein>
<dbReference type="Pfam" id="PF05378">
    <property type="entry name" value="Hydant_A_N"/>
    <property type="match status" value="1"/>
</dbReference>
<evidence type="ECO:0008006" key="7">
    <source>
        <dbReference type="Google" id="ProtNLM"/>
    </source>
</evidence>
<evidence type="ECO:0000259" key="2">
    <source>
        <dbReference type="Pfam" id="PF01968"/>
    </source>
</evidence>
<dbReference type="GO" id="GO:0017168">
    <property type="term" value="F:5-oxoprolinase (ATP-hydrolyzing) activity"/>
    <property type="evidence" value="ECO:0007669"/>
    <property type="project" value="TreeGrafter"/>
</dbReference>
<dbReference type="Pfam" id="PF02538">
    <property type="entry name" value="Hydantoinase_B"/>
    <property type="match status" value="1"/>
</dbReference>
<dbReference type="RefSeq" id="XP_040788774.1">
    <property type="nucleotide sequence ID" value="XM_040937870.1"/>
</dbReference>
<name>A0A9P4GIU8_9PLEO</name>
<organism evidence="5 6">
    <name type="scientific">Cucurbitaria berberidis CBS 394.84</name>
    <dbReference type="NCBI Taxonomy" id="1168544"/>
    <lineage>
        <taxon>Eukaryota</taxon>
        <taxon>Fungi</taxon>
        <taxon>Dikarya</taxon>
        <taxon>Ascomycota</taxon>
        <taxon>Pezizomycotina</taxon>
        <taxon>Dothideomycetes</taxon>
        <taxon>Pleosporomycetidae</taxon>
        <taxon>Pleosporales</taxon>
        <taxon>Pleosporineae</taxon>
        <taxon>Cucurbitariaceae</taxon>
        <taxon>Cucurbitaria</taxon>
    </lineage>
</organism>
<dbReference type="PANTHER" id="PTHR11365">
    <property type="entry name" value="5-OXOPROLINASE RELATED"/>
    <property type="match status" value="1"/>
</dbReference>
<evidence type="ECO:0000256" key="1">
    <source>
        <dbReference type="ARBA" id="ARBA00010403"/>
    </source>
</evidence>
<dbReference type="InterPro" id="IPR003692">
    <property type="entry name" value="Hydantoinase_B"/>
</dbReference>
<comment type="caution">
    <text evidence="5">The sequence shown here is derived from an EMBL/GenBank/DDBJ whole genome shotgun (WGS) entry which is preliminary data.</text>
</comment>
<dbReference type="InterPro" id="IPR045079">
    <property type="entry name" value="Oxoprolinase-like"/>
</dbReference>
<feature type="domain" description="Hydantoinase B/oxoprolinase" evidence="3">
    <location>
        <begin position="717"/>
        <end position="1237"/>
    </location>
</feature>
<dbReference type="EMBL" id="ML976616">
    <property type="protein sequence ID" value="KAF1846211.1"/>
    <property type="molecule type" value="Genomic_DNA"/>
</dbReference>
<sequence length="1359" mass="149174">MAPGYRLGVDVGGTFTDVCVITPNGEAVRTKVLTNTTDQSIGVQNGVAQARKILNEKYDWNGKFEYIHHGTTTGTNAVLEGKGAKCGLIVTKGHKDILTVRRSQIPGGLGAWINYIQPEPLVPPERTVEVKERIKIDGQVWYELDEKAFREDLQDLKRQQPQAIAVSLLNSFSNKVHEEKVRDILKDEFGPDVEVVTSTDVLPEIQEYERTVTTAANAIVKPTVKKYMHNLQKMLANDTDTIRILKSDGDLTSVDLAGETPVHILMSGPAGGVKAVSHLVAKNTPFKNLITFDMGGTSTDCALLSGADPIIRRETEVGHLSVRAPSVDVRTVGAGGGSIAVYNEFTKNFRVGPESSGATPGPAAYGKGGTQATVTDANLTLGYLPSKLLGGKFELNVAASAAAVKSMAKQMGMDTTTAAEGIIDLVNESMHGALRLVSVEQGYDPRDFALVAFGGAGPLHANSLGKLLGSWPVIVPPSPGVLCAQGDATTKMSHEQSCTYIKVFSEITAGDLTKTLSNLKDSCVKTMKKSLANDDATLKVVYQSDMRYKGQAMTLTVDFSEDELSDTLGLLEILHSKFNEAHNQQFSFSHAQAEIETMRMRAKVIDASEEVAIKPIEKAKSSTPPKDAITFKQDIIYEDKKVKATFWDRTMITKAGIKIPGPAVVTEMDSNTLILPGYFGEIDSMGNILIWPEEKTAEQKAVHTKQSATELVKEQPLIATLIASALGSIRREMDTLMLRCAMSPAIREQQDEFNVITNTRGQMLVGQFGSFITQFLNGWKGTVEEGDIFVTNDVYQIDGAVSHLNDVIILLPIYFEHTLIGWAANFGHLTDVQGKVPGSMSINASTIYEDGLQIPIVKLYDKGVYNEGLASVFFRNSRKPEWFQSDLVALVTACRTAATRVNELCQRYGLELYEAATDYLLDQNKIAIKTIIDEKIGPEKSRFTDFIDDDGQGVGPYAISCSMQKEGDKLVFDWDGTSPQSNTSMNYYLSITMFKMFIGYYLLAVYDPHAVVNDGFHDLIDIKIPTGTILRPVRPAALSCRTHLLGRVMDVMQALFGQRNAAYRCAAGFSDSPHLFYSGFKPDGEFYLLYQIGFGGVPARPVGDGPDCHCLFPAIKSIPAENIELYFPVILEANEALPDSGGAGYFRGGNAQRTLYRWLCEGDVSIHDDRWMIKPWGVNGGLPGSRSRKVLYRNNSYGTGREKDNIELCQSKQDYIHVYPGDVLEWVTWGGGGLGDPLTRPATIVAQEVHRRLVTISGAAKNYGVIVRSSDFTVNEGATTELRQKMREERKKTGHSDDMSIDRGGTVRELMAKCEAETGLKPPRPQWDKDPYGPHVGLPYVKEWYKKMRVGGMDLFDKA</sequence>
<gene>
    <name evidence="5" type="ORF">K460DRAFT_417341</name>
</gene>
<proteinExistence type="inferred from homology"/>
<comment type="similarity">
    <text evidence="1">Belongs to the oxoprolinase family.</text>
</comment>
<evidence type="ECO:0000259" key="4">
    <source>
        <dbReference type="Pfam" id="PF05378"/>
    </source>
</evidence>
<dbReference type="Proteomes" id="UP000800039">
    <property type="component" value="Unassembled WGS sequence"/>
</dbReference>
<feature type="domain" description="Hydantoinase A/oxoprolinase" evidence="2">
    <location>
        <begin position="210"/>
        <end position="495"/>
    </location>
</feature>
<dbReference type="GO" id="GO:0006749">
    <property type="term" value="P:glutathione metabolic process"/>
    <property type="evidence" value="ECO:0007669"/>
    <property type="project" value="TreeGrafter"/>
</dbReference>
<dbReference type="Pfam" id="PF01968">
    <property type="entry name" value="Hydantoinase_A"/>
    <property type="match status" value="1"/>
</dbReference>
<dbReference type="PANTHER" id="PTHR11365:SF23">
    <property type="entry name" value="HYPOTHETICAL 5-OXOPROLINASE (EUROFUNG)-RELATED"/>
    <property type="match status" value="1"/>
</dbReference>
<evidence type="ECO:0000259" key="3">
    <source>
        <dbReference type="Pfam" id="PF02538"/>
    </source>
</evidence>
<keyword evidence="6" id="KW-1185">Reference proteome</keyword>
<dbReference type="OrthoDB" id="5404895at2759"/>
<accession>A0A9P4GIU8</accession>
<dbReference type="GeneID" id="63855120"/>
<dbReference type="InterPro" id="IPR002821">
    <property type="entry name" value="Hydantoinase_A"/>
</dbReference>